<evidence type="ECO:0008006" key="4">
    <source>
        <dbReference type="Google" id="ProtNLM"/>
    </source>
</evidence>
<dbReference type="EMBL" id="MCGO01000001">
    <property type="protein sequence ID" value="ORY53607.1"/>
    <property type="molecule type" value="Genomic_DNA"/>
</dbReference>
<sequence length="245" mass="27446">MDTPLINNGTQVFVPSTISNSIQLLIMGMVLEVNARGLISTYTNIKSRTGCMTVLVLMLAGNVFSVLLVWAGSWILFVGQDKCNQVSVFLTFAWNLFFCTFDAFLLFKTSRVCRHARWFLLLAWAAYDLSLAQGLWNEGLNLCLILDDLTSGTGVLISDIFAIYLVLTLQKAETEPNKLYQVLCRENLLRTVFVSLAHTIVVVALISDGWWLQIASATSSYMFVQSLNSEFFWRKARADAITDGK</sequence>
<feature type="transmembrane region" description="Helical" evidence="1">
    <location>
        <begin position="12"/>
        <end position="33"/>
    </location>
</feature>
<evidence type="ECO:0000256" key="1">
    <source>
        <dbReference type="SAM" id="Phobius"/>
    </source>
</evidence>
<keyword evidence="1" id="KW-0812">Transmembrane</keyword>
<organism evidence="2 3">
    <name type="scientific">Rhizoclosmatium globosum</name>
    <dbReference type="NCBI Taxonomy" id="329046"/>
    <lineage>
        <taxon>Eukaryota</taxon>
        <taxon>Fungi</taxon>
        <taxon>Fungi incertae sedis</taxon>
        <taxon>Chytridiomycota</taxon>
        <taxon>Chytridiomycota incertae sedis</taxon>
        <taxon>Chytridiomycetes</taxon>
        <taxon>Chytridiales</taxon>
        <taxon>Chytriomycetaceae</taxon>
        <taxon>Rhizoclosmatium</taxon>
    </lineage>
</organism>
<feature type="transmembrane region" description="Helical" evidence="1">
    <location>
        <begin position="188"/>
        <end position="212"/>
    </location>
</feature>
<keyword evidence="3" id="KW-1185">Reference proteome</keyword>
<gene>
    <name evidence="2" type="ORF">BCR33DRAFT_710996</name>
</gene>
<proteinExistence type="predicted"/>
<reference evidence="2 3" key="1">
    <citation type="submission" date="2016-07" db="EMBL/GenBank/DDBJ databases">
        <title>Pervasive Adenine N6-methylation of Active Genes in Fungi.</title>
        <authorList>
            <consortium name="DOE Joint Genome Institute"/>
            <person name="Mondo S.J."/>
            <person name="Dannebaum R.O."/>
            <person name="Kuo R.C."/>
            <person name="Labutti K."/>
            <person name="Haridas S."/>
            <person name="Kuo A."/>
            <person name="Salamov A."/>
            <person name="Ahrendt S.R."/>
            <person name="Lipzen A."/>
            <person name="Sullivan W."/>
            <person name="Andreopoulos W.B."/>
            <person name="Clum A."/>
            <person name="Lindquist E."/>
            <person name="Daum C."/>
            <person name="Ramamoorthy G.K."/>
            <person name="Gryganskyi A."/>
            <person name="Culley D."/>
            <person name="Magnuson J.K."/>
            <person name="James T.Y."/>
            <person name="O'Malley M.A."/>
            <person name="Stajich J.E."/>
            <person name="Spatafora J.W."/>
            <person name="Visel A."/>
            <person name="Grigoriev I.V."/>
        </authorList>
    </citation>
    <scope>NUCLEOTIDE SEQUENCE [LARGE SCALE GENOMIC DNA]</scope>
    <source>
        <strain evidence="2 3">JEL800</strain>
    </source>
</reference>
<evidence type="ECO:0000313" key="3">
    <source>
        <dbReference type="Proteomes" id="UP000193642"/>
    </source>
</evidence>
<comment type="caution">
    <text evidence="2">The sequence shown here is derived from an EMBL/GenBank/DDBJ whole genome shotgun (WGS) entry which is preliminary data.</text>
</comment>
<protein>
    <recommendedName>
        <fullName evidence="4">Transmembrane protein</fullName>
    </recommendedName>
</protein>
<keyword evidence="1" id="KW-0472">Membrane</keyword>
<name>A0A1Y2D318_9FUNG</name>
<accession>A0A1Y2D318</accession>
<dbReference type="Proteomes" id="UP000193642">
    <property type="component" value="Unassembled WGS sequence"/>
</dbReference>
<feature type="transmembrane region" description="Helical" evidence="1">
    <location>
        <begin position="88"/>
        <end position="107"/>
    </location>
</feature>
<feature type="transmembrane region" description="Helical" evidence="1">
    <location>
        <begin position="54"/>
        <end position="76"/>
    </location>
</feature>
<evidence type="ECO:0000313" key="2">
    <source>
        <dbReference type="EMBL" id="ORY53607.1"/>
    </source>
</evidence>
<keyword evidence="1" id="KW-1133">Transmembrane helix</keyword>
<dbReference type="AlphaFoldDB" id="A0A1Y2D318"/>